<protein>
    <submittedName>
        <fullName evidence="1">Uncharacterized protein</fullName>
    </submittedName>
</protein>
<organism evidence="1 2">
    <name type="scientific">Bacillus badius</name>
    <dbReference type="NCBI Taxonomy" id="1455"/>
    <lineage>
        <taxon>Bacteria</taxon>
        <taxon>Bacillati</taxon>
        <taxon>Bacillota</taxon>
        <taxon>Bacilli</taxon>
        <taxon>Bacillales</taxon>
        <taxon>Bacillaceae</taxon>
        <taxon>Pseudobacillus</taxon>
    </lineage>
</organism>
<gene>
    <name evidence="1" type="ORF">SD77_3601</name>
</gene>
<proteinExistence type="predicted"/>
<dbReference type="EMBL" id="JXLP01000039">
    <property type="protein sequence ID" value="KIL72041.1"/>
    <property type="molecule type" value="Genomic_DNA"/>
</dbReference>
<evidence type="ECO:0000313" key="1">
    <source>
        <dbReference type="EMBL" id="KIL72041.1"/>
    </source>
</evidence>
<keyword evidence="2" id="KW-1185">Reference proteome</keyword>
<name>A0ABR5ANK2_BACBA</name>
<dbReference type="Proteomes" id="UP000031982">
    <property type="component" value="Unassembled WGS sequence"/>
</dbReference>
<sequence length="45" mass="4795">MFGTMQRIVEFIVFASFGDHDSISTPAAFKATKQIAIGAVFANAS</sequence>
<accession>A0ABR5ANK2</accession>
<comment type="caution">
    <text evidence="1">The sequence shown here is derived from an EMBL/GenBank/DDBJ whole genome shotgun (WGS) entry which is preliminary data.</text>
</comment>
<evidence type="ECO:0000313" key="2">
    <source>
        <dbReference type="Proteomes" id="UP000031982"/>
    </source>
</evidence>
<reference evidence="1 2" key="1">
    <citation type="submission" date="2015-01" db="EMBL/GenBank/DDBJ databases">
        <title>Genome Assembly of Bacillus badius MTCC 1458.</title>
        <authorList>
            <person name="Verma A."/>
            <person name="Khatri I."/>
            <person name="Mual P."/>
            <person name="Subramanian S."/>
            <person name="Krishnamurthi S."/>
        </authorList>
    </citation>
    <scope>NUCLEOTIDE SEQUENCE [LARGE SCALE GENOMIC DNA]</scope>
    <source>
        <strain evidence="1 2">MTCC 1458</strain>
    </source>
</reference>